<dbReference type="FunFam" id="1.10.246.130:FF:000001">
    <property type="entry name" value="Gamma-glutamyltransferase 5 isoform 1"/>
    <property type="match status" value="2"/>
</dbReference>
<accession>A0A0L0CB20</accession>
<keyword evidence="1" id="KW-1202">Platelet aggregation activating toxin</keyword>
<dbReference type="PANTHER" id="PTHR11686:SF72">
    <property type="entry name" value="GAMMA-GLUTAMYL TRANSPEPTIDASE, ISOFORM A"/>
    <property type="match status" value="1"/>
</dbReference>
<feature type="active site" description="Nucleophile" evidence="2">
    <location>
        <position position="375"/>
    </location>
</feature>
<evidence type="ECO:0000313" key="6">
    <source>
        <dbReference type="Proteomes" id="UP000037069"/>
    </source>
</evidence>
<comment type="caution">
    <text evidence="5">The sequence shown here is derived from an EMBL/GenBank/DDBJ whole genome shotgun (WGS) entry which is preliminary data.</text>
</comment>
<evidence type="ECO:0008006" key="7">
    <source>
        <dbReference type="Google" id="ProtNLM"/>
    </source>
</evidence>
<dbReference type="PANTHER" id="PTHR11686">
    <property type="entry name" value="GAMMA GLUTAMYL TRANSPEPTIDASE"/>
    <property type="match status" value="1"/>
</dbReference>
<dbReference type="OrthoDB" id="1081007at2759"/>
<keyword evidence="4" id="KW-0812">Transmembrane</keyword>
<feature type="binding site" evidence="3">
    <location>
        <position position="106"/>
    </location>
    <ligand>
        <name>L-glutamate</name>
        <dbReference type="ChEBI" id="CHEBI:29985"/>
    </ligand>
</feature>
<keyword evidence="6" id="KW-1185">Reference proteome</keyword>
<dbReference type="GO" id="GO:0036374">
    <property type="term" value="F:glutathione hydrolase activity"/>
    <property type="evidence" value="ECO:0007669"/>
    <property type="project" value="InterPro"/>
</dbReference>
<dbReference type="Pfam" id="PF01019">
    <property type="entry name" value="G_glu_transpept"/>
    <property type="match status" value="2"/>
</dbReference>
<keyword evidence="4" id="KW-0472">Membrane</keyword>
<dbReference type="OMA" id="ADFSEFW"/>
<dbReference type="InterPro" id="IPR000101">
    <property type="entry name" value="GGT_peptidase"/>
</dbReference>
<dbReference type="InterPro" id="IPR043138">
    <property type="entry name" value="GGT_lsub"/>
</dbReference>
<dbReference type="PRINTS" id="PR01210">
    <property type="entry name" value="GGTRANSPTASE"/>
</dbReference>
<dbReference type="SUPFAM" id="SSF56235">
    <property type="entry name" value="N-terminal nucleophile aminohydrolases (Ntn hydrolases)"/>
    <property type="match status" value="2"/>
</dbReference>
<feature type="transmembrane region" description="Helical" evidence="4">
    <location>
        <begin position="585"/>
        <end position="605"/>
    </location>
</feature>
<dbReference type="FunFam" id="3.60.20.40:FF:000001">
    <property type="entry name" value="Gamma-glutamyltranspeptidase 1"/>
    <property type="match status" value="2"/>
</dbReference>
<feature type="binding site" evidence="3">
    <location>
        <begin position="393"/>
        <end position="395"/>
    </location>
    <ligand>
        <name>L-glutamate</name>
        <dbReference type="ChEBI" id="CHEBI:29985"/>
    </ligand>
</feature>
<dbReference type="AlphaFoldDB" id="A0A0L0CB20"/>
<dbReference type="InterPro" id="IPR043137">
    <property type="entry name" value="GGT_ssub_C"/>
</dbReference>
<evidence type="ECO:0000256" key="1">
    <source>
        <dbReference type="ARBA" id="ARBA00084097"/>
    </source>
</evidence>
<feature type="binding site" evidence="3">
    <location>
        <begin position="445"/>
        <end position="446"/>
    </location>
    <ligand>
        <name>L-glutamate</name>
        <dbReference type="ChEBI" id="CHEBI:29985"/>
    </ligand>
</feature>
<protein>
    <recommendedName>
        <fullName evidence="7">Gamma-glutamyltranspeptidase 1</fullName>
    </recommendedName>
</protein>
<sequence>MTFCKSNIVLWIALVLVAIAVTFSLIIIGLKKDTSDHAVGAVASNGEECAEIGGQMLKDGGSAIDAAISTLLCEGVILPHSLGIGGGFVATIYTKKTGKVETLIARETAPAASHQDMFIGKEITGAISAAIPSEIFGFWQLHMKYGKLPWNKLFKPTIDLCKNGHKVSKYLANVLTLNSERIRKEPSMAEIFINPSTNNLYKEGEIMYRPQLGETLSILAEEGPETMYRGGRIGKMLVEDIQNMGGIITEKDLQDYEVRWEKPIVARFTGGYELYTTPLPTSGAILAFILNVMEPLYTRHHDIYWQRVVETFKHAYGHRTNLGDIHFEPQVSKVYEQLMSPAFAAEIRDLIKDDHTFTDMAYYGANFTNVEDHGTANMVVLAPNGDAISVTSTINSHLGAKVRSRQTGIILNDEMDDFSTPGKVNAYGIPASPANYIKPGKRPMSSTCPSIVLDKNGHVQLLVGGAGGSRITTSVAQTILRYFVFDESIEKSVNSGRIHHQLAPMVVDVEPEVPDHTEEYFIKVGHDINYLPPNRAFSALTAIGLKSNWPQPICDRRRVVEHLIDQIYQSNMSTLRIIINKKTTLWITIAAIIVVALTLGLVFGLKGKNKSQIVGAVVSNGKGCAEIGSQMLIDGGSAVDAAIATLVCEGVILPHSMGIGGGFVATIYTKKAGRIETLIARESAPAAAHKNMFVGQTSITGARAGAVPGELLGYWELHQRYGRLPWKVLFQPSIKLCKEGHWVSKYLAAALLSKEAAIRNEPTMAEIFVKKDGSLYKEGDYMKRPALGNTLEKIANNGVGEMYDGGEIGKMFAEDIQEMGGIITEQDLKTYKVIWDDIHHVVANVTGGYKLYTTPLPSSGALLAFILNVMSDLYTTNQEIYWQRVIETFKHAYGQRTNLGDLEKDTEMYDTIKETFDKLISQEFANDVRKLIHDETTFDDMSYYGANFTIEEDHGTANMAVLAENGDAITITSTVNSYFGSKVRSRRTGIILNDEMDDFSTPGVINSYGVPASPANYIKPGKRPMSSMCPAIILDKEGNVKMLVGAAGGTKITTSIATAIMKYLIFNETMHQSINDGRLHHQLAPMRIDAEIEVPINVRNYLTKVGHNLSILPAGSGFAAVTAIGVRTGVPEPFYDRRRVGSTATIQSRNKMNH</sequence>
<reference evidence="5 6" key="1">
    <citation type="journal article" date="2015" name="Nat. Commun.">
        <title>Lucilia cuprina genome unlocks parasitic fly biology to underpin future interventions.</title>
        <authorList>
            <person name="Anstead C.A."/>
            <person name="Korhonen P.K."/>
            <person name="Young N.D."/>
            <person name="Hall R.S."/>
            <person name="Jex A.R."/>
            <person name="Murali S.C."/>
            <person name="Hughes D.S."/>
            <person name="Lee S.F."/>
            <person name="Perry T."/>
            <person name="Stroehlein A.J."/>
            <person name="Ansell B.R."/>
            <person name="Breugelmans B."/>
            <person name="Hofmann A."/>
            <person name="Qu J."/>
            <person name="Dugan S."/>
            <person name="Lee S.L."/>
            <person name="Chao H."/>
            <person name="Dinh H."/>
            <person name="Han Y."/>
            <person name="Doddapaneni H.V."/>
            <person name="Worley K.C."/>
            <person name="Muzny D.M."/>
            <person name="Ioannidis P."/>
            <person name="Waterhouse R.M."/>
            <person name="Zdobnov E.M."/>
            <person name="James P.J."/>
            <person name="Bagnall N.H."/>
            <person name="Kotze A.C."/>
            <person name="Gibbs R.A."/>
            <person name="Richards S."/>
            <person name="Batterham P."/>
            <person name="Gasser R.B."/>
        </authorList>
    </citation>
    <scope>NUCLEOTIDE SEQUENCE [LARGE SCALE GENOMIC DNA]</scope>
    <source>
        <strain evidence="5 6">LS</strain>
        <tissue evidence="5">Full body</tissue>
    </source>
</reference>
<evidence type="ECO:0000256" key="4">
    <source>
        <dbReference type="SAM" id="Phobius"/>
    </source>
</evidence>
<evidence type="ECO:0000313" key="5">
    <source>
        <dbReference type="EMBL" id="KNC28669.1"/>
    </source>
</evidence>
<feature type="binding site" evidence="3">
    <location>
        <position position="468"/>
    </location>
    <ligand>
        <name>L-glutamate</name>
        <dbReference type="ChEBI" id="CHEBI:29985"/>
    </ligand>
</feature>
<dbReference type="Gene3D" id="3.60.20.40">
    <property type="match status" value="2"/>
</dbReference>
<dbReference type="STRING" id="7375.A0A0L0CB20"/>
<keyword evidence="1" id="KW-0800">Toxin</keyword>
<feature type="binding site" evidence="3">
    <location>
        <position position="417"/>
    </location>
    <ligand>
        <name>L-glutamate</name>
        <dbReference type="ChEBI" id="CHEBI:29985"/>
    </ligand>
</feature>
<dbReference type="GO" id="GO:0006751">
    <property type="term" value="P:glutathione catabolic process"/>
    <property type="evidence" value="ECO:0007669"/>
    <property type="project" value="InterPro"/>
</dbReference>
<dbReference type="Proteomes" id="UP000037069">
    <property type="component" value="Unassembled WGS sequence"/>
</dbReference>
<organism evidence="5 6">
    <name type="scientific">Lucilia cuprina</name>
    <name type="common">Green bottle fly</name>
    <name type="synonym">Australian sheep blowfly</name>
    <dbReference type="NCBI Taxonomy" id="7375"/>
    <lineage>
        <taxon>Eukaryota</taxon>
        <taxon>Metazoa</taxon>
        <taxon>Ecdysozoa</taxon>
        <taxon>Arthropoda</taxon>
        <taxon>Hexapoda</taxon>
        <taxon>Insecta</taxon>
        <taxon>Pterygota</taxon>
        <taxon>Neoptera</taxon>
        <taxon>Endopterygota</taxon>
        <taxon>Diptera</taxon>
        <taxon>Brachycera</taxon>
        <taxon>Muscomorpha</taxon>
        <taxon>Oestroidea</taxon>
        <taxon>Calliphoridae</taxon>
        <taxon>Luciliinae</taxon>
        <taxon>Lucilia</taxon>
    </lineage>
</organism>
<evidence type="ECO:0000256" key="2">
    <source>
        <dbReference type="PIRSR" id="PIRSR600101-1"/>
    </source>
</evidence>
<keyword evidence="4" id="KW-1133">Transmembrane helix</keyword>
<dbReference type="InterPro" id="IPR029055">
    <property type="entry name" value="Ntn_hydrolases_N"/>
</dbReference>
<gene>
    <name evidence="5" type="ORF">FF38_04869</name>
</gene>
<evidence type="ECO:0000256" key="3">
    <source>
        <dbReference type="PIRSR" id="PIRSR600101-2"/>
    </source>
</evidence>
<dbReference type="Gene3D" id="1.10.246.130">
    <property type="match status" value="2"/>
</dbReference>
<proteinExistence type="predicted"/>
<name>A0A0L0CB20_LUCCU</name>
<dbReference type="EMBL" id="JRES01000755">
    <property type="protein sequence ID" value="KNC28669.1"/>
    <property type="molecule type" value="Genomic_DNA"/>
</dbReference>
<keyword evidence="1" id="KW-1199">Hemostasis impairing toxin</keyword>
<dbReference type="GO" id="GO:0005886">
    <property type="term" value="C:plasma membrane"/>
    <property type="evidence" value="ECO:0007669"/>
    <property type="project" value="TreeGrafter"/>
</dbReference>